<evidence type="ECO:0000259" key="9">
    <source>
        <dbReference type="Pfam" id="PF10513"/>
    </source>
</evidence>
<feature type="region of interest" description="Disordered" evidence="8">
    <location>
        <begin position="779"/>
        <end position="806"/>
    </location>
</feature>
<dbReference type="InterPro" id="IPR024943">
    <property type="entry name" value="Enhancer_polycomb"/>
</dbReference>
<evidence type="ECO:0000256" key="4">
    <source>
        <dbReference type="ARBA" id="ARBA00023163"/>
    </source>
</evidence>
<feature type="region of interest" description="Disordered" evidence="8">
    <location>
        <begin position="215"/>
        <end position="244"/>
    </location>
</feature>
<feature type="compositionally biased region" description="Low complexity" evidence="8">
    <location>
        <begin position="225"/>
        <end position="238"/>
    </location>
</feature>
<feature type="compositionally biased region" description="Basic and acidic residues" evidence="8">
    <location>
        <begin position="595"/>
        <end position="608"/>
    </location>
</feature>
<dbReference type="OrthoDB" id="435275at2759"/>
<dbReference type="InterPro" id="IPR019542">
    <property type="entry name" value="Enhancer_polycomb-like_N"/>
</dbReference>
<feature type="compositionally biased region" description="Polar residues" evidence="8">
    <location>
        <begin position="1047"/>
        <end position="1060"/>
    </location>
</feature>
<evidence type="ECO:0000256" key="3">
    <source>
        <dbReference type="ARBA" id="ARBA00023015"/>
    </source>
</evidence>
<dbReference type="GO" id="GO:0005634">
    <property type="term" value="C:nucleus"/>
    <property type="evidence" value="ECO:0007669"/>
    <property type="project" value="UniProtKB-SubCell"/>
</dbReference>
<feature type="region of interest" description="Disordered" evidence="8">
    <location>
        <begin position="462"/>
        <end position="487"/>
    </location>
</feature>
<feature type="domain" description="Enhancer of polycomb-like N-terminal" evidence="9">
    <location>
        <begin position="70"/>
        <end position="268"/>
    </location>
</feature>
<feature type="region of interest" description="Disordered" evidence="8">
    <location>
        <begin position="581"/>
        <end position="615"/>
    </location>
</feature>
<comment type="function">
    <text evidence="6">Component of the NuA4 histone acetyltransferase complex which is involved in transcriptional activation of selected genes principally by acetylation of nucleosomal histone H4 and H2A. The NuA4 complex is also involved in DNA repair. Involved in gene silencing by neighboring heterochromatin, blockage of the silencing spreading along the chromosome, and required for cell cycle progression through G2/M.</text>
</comment>
<dbReference type="Pfam" id="PF10513">
    <property type="entry name" value="EPL1"/>
    <property type="match status" value="1"/>
</dbReference>
<keyword evidence="4 7" id="KW-0804">Transcription</keyword>
<accession>A0A8H5CTX3</accession>
<dbReference type="Proteomes" id="UP000559027">
    <property type="component" value="Unassembled WGS sequence"/>
</dbReference>
<dbReference type="GO" id="GO:0006357">
    <property type="term" value="P:regulation of transcription by RNA polymerase II"/>
    <property type="evidence" value="ECO:0007669"/>
    <property type="project" value="InterPro"/>
</dbReference>
<comment type="subcellular location">
    <subcellularLocation>
        <location evidence="1 7">Nucleus</location>
    </subcellularLocation>
</comment>
<evidence type="ECO:0000313" key="10">
    <source>
        <dbReference type="EMBL" id="KAF5347790.1"/>
    </source>
</evidence>
<organism evidence="10 11">
    <name type="scientific">Leucocoprinus leucothites</name>
    <dbReference type="NCBI Taxonomy" id="201217"/>
    <lineage>
        <taxon>Eukaryota</taxon>
        <taxon>Fungi</taxon>
        <taxon>Dikarya</taxon>
        <taxon>Basidiomycota</taxon>
        <taxon>Agaricomycotina</taxon>
        <taxon>Agaricomycetes</taxon>
        <taxon>Agaricomycetidae</taxon>
        <taxon>Agaricales</taxon>
        <taxon>Agaricineae</taxon>
        <taxon>Agaricaceae</taxon>
        <taxon>Leucocoprinus</taxon>
    </lineage>
</organism>
<dbReference type="AlphaFoldDB" id="A0A8H5CTX3"/>
<evidence type="ECO:0000256" key="6">
    <source>
        <dbReference type="ARBA" id="ARBA00025513"/>
    </source>
</evidence>
<evidence type="ECO:0000256" key="8">
    <source>
        <dbReference type="SAM" id="MobiDB-lite"/>
    </source>
</evidence>
<evidence type="ECO:0000256" key="2">
    <source>
        <dbReference type="ARBA" id="ARBA00008035"/>
    </source>
</evidence>
<dbReference type="GO" id="GO:0035267">
    <property type="term" value="C:NuA4 histone acetyltransferase complex"/>
    <property type="evidence" value="ECO:0007669"/>
    <property type="project" value="InterPro"/>
</dbReference>
<feature type="compositionally biased region" description="Low complexity" evidence="8">
    <location>
        <begin position="844"/>
        <end position="857"/>
    </location>
</feature>
<evidence type="ECO:0000256" key="5">
    <source>
        <dbReference type="ARBA" id="ARBA00023242"/>
    </source>
</evidence>
<feature type="compositionally biased region" description="Polar residues" evidence="8">
    <location>
        <begin position="780"/>
        <end position="790"/>
    </location>
</feature>
<dbReference type="EMBL" id="JAACJO010000023">
    <property type="protein sequence ID" value="KAF5347790.1"/>
    <property type="molecule type" value="Genomic_DNA"/>
</dbReference>
<keyword evidence="3 7" id="KW-0805">Transcription regulation</keyword>
<proteinExistence type="inferred from homology"/>
<gene>
    <name evidence="10" type="ORF">D9756_010250</name>
</gene>
<dbReference type="PANTHER" id="PTHR14898">
    <property type="entry name" value="ENHANCER OF POLYCOMB"/>
    <property type="match status" value="1"/>
</dbReference>
<comment type="similarity">
    <text evidence="2 7">Belongs to the enhancer of polycomb family.</text>
</comment>
<feature type="region of interest" description="Disordered" evidence="8">
    <location>
        <begin position="841"/>
        <end position="865"/>
    </location>
</feature>
<keyword evidence="11" id="KW-1185">Reference proteome</keyword>
<feature type="compositionally biased region" description="Low complexity" evidence="8">
    <location>
        <begin position="1035"/>
        <end position="1046"/>
    </location>
</feature>
<name>A0A8H5CTX3_9AGAR</name>
<feature type="region of interest" description="Disordered" evidence="8">
    <location>
        <begin position="978"/>
        <end position="1060"/>
    </location>
</feature>
<keyword evidence="5 7" id="KW-0539">Nucleus</keyword>
<protein>
    <recommendedName>
        <fullName evidence="7">Enhancer of polycomb-like protein</fullName>
    </recommendedName>
</protein>
<feature type="compositionally biased region" description="Polar residues" evidence="8">
    <location>
        <begin position="978"/>
        <end position="996"/>
    </location>
</feature>
<evidence type="ECO:0000313" key="11">
    <source>
        <dbReference type="Proteomes" id="UP000559027"/>
    </source>
</evidence>
<evidence type="ECO:0000256" key="7">
    <source>
        <dbReference type="RuleBase" id="RU361124"/>
    </source>
</evidence>
<evidence type="ECO:0000256" key="1">
    <source>
        <dbReference type="ARBA" id="ARBA00004123"/>
    </source>
</evidence>
<reference evidence="10 11" key="1">
    <citation type="journal article" date="2020" name="ISME J.">
        <title>Uncovering the hidden diversity of litter-decomposition mechanisms in mushroom-forming fungi.</title>
        <authorList>
            <person name="Floudas D."/>
            <person name="Bentzer J."/>
            <person name="Ahren D."/>
            <person name="Johansson T."/>
            <person name="Persson P."/>
            <person name="Tunlid A."/>
        </authorList>
    </citation>
    <scope>NUCLEOTIDE SEQUENCE [LARGE SCALE GENOMIC DNA]</scope>
    <source>
        <strain evidence="10 11">CBS 146.42</strain>
    </source>
</reference>
<feature type="compositionally biased region" description="Polar residues" evidence="8">
    <location>
        <begin position="1004"/>
        <end position="1014"/>
    </location>
</feature>
<sequence>MVTAFDLSHIHLPGRNHFSAQIRRTGQLPTTTSTKPDTARSCAKLFSFCLCTLHDMPRNHLSGASTLRNRNRVTNKTRLKIHHGNLDADAVVIPDEDEEKHRLTNLVAGVDAEDANEHHLQEVLSAAHRVNAVRAAAIKGIVEKPTPAAFIPTPDSTGVVDNYEEFYPHNRWKDPATYVCSSLSVEEHIVDGLAGGFTYYMDERDKEWLDKNNEEARGEGTSVQGAVSASGTRTSARSAKAKGKEPDVSQPVVISEDEFELVMGIYEKVTSEKYEYLHHLNEGLLNVVQGLDQQMFPAFTDYQDTFSGDLPASIFASFIAPSWIPKPPQLLRISRTIYPYFKERRLERGGHRIIPTLNADESDTPNESYICFRRREIKAVRKTRASQVTSSDKLTRLQAELSYPLELAKLILNRESTKKDCAQQAQGVWEKRQALVDLKRVYPAIFSDKADEELLVDKERPVKKSEPGTRIPGLRIRPQDSAVSTPRQEAALRPKERVSAIREQIETLLARQKEADHHWDDQIDNAYQQQPAPYASRLFKYIPSPEVPSYPLSEDTEDEPPARPIRSVRLRVGRGGRRMLDRRDIGSHLISTKRQKLDPSPDDSKAMDVDQDEDLELEQQRRLEERWKYDQDDMPAVGPQGQDEQDRVLVDEYQTKYLRHTMTLLADTDQAALVTDNALPVVTNDGRQLMFVPFRLGVPPSILRRDATGTFRPIYPALASFLSQPPPAHNAAQSVPGMTATPVSMQQQVKKMPPPNVPQMRISSNGGMRPTATPAVNGANGVQPTVSIATHNSPPQPVPVPQHSPPNGINGVVSRPAIAMPHVDVVKTEVHQPSALANGAISIQQTDSTQSTESTPTNVSPARPKSQAQVPAMPINGFHLPNNFAAATLAPATYAQLAGTNALQSLKSTFASLPQSDFANLQSQLQRMPYMSALQLNGNASLKAAAAAQQMRWANSPLQRPTSTGNGMEGVNSVNGVQSTPTPNHISATPPTTNGSRPAMRIPSNGQMSMSPMPQHTPSPLPHIAQSQSPPRLPMTPTMTMAPSPSLQQQQAVGSSQIGY</sequence>
<comment type="caution">
    <text evidence="10">The sequence shown here is derived from an EMBL/GenBank/DDBJ whole genome shotgun (WGS) entry which is preliminary data.</text>
</comment>
<feature type="compositionally biased region" description="Pro residues" evidence="8">
    <location>
        <begin position="794"/>
        <end position="804"/>
    </location>
</feature>